<organism evidence="6 7">
    <name type="scientific">Diacronema lutheri</name>
    <name type="common">Unicellular marine alga</name>
    <name type="synonym">Monochrysis lutheri</name>
    <dbReference type="NCBI Taxonomy" id="2081491"/>
    <lineage>
        <taxon>Eukaryota</taxon>
        <taxon>Haptista</taxon>
        <taxon>Haptophyta</taxon>
        <taxon>Pavlovophyceae</taxon>
        <taxon>Pavlovales</taxon>
        <taxon>Pavlovaceae</taxon>
        <taxon>Diacronema</taxon>
    </lineage>
</organism>
<keyword evidence="1 4" id="KW-0479">Metal-binding</keyword>
<evidence type="ECO:0000256" key="3">
    <source>
        <dbReference type="ARBA" id="ARBA00022833"/>
    </source>
</evidence>
<dbReference type="GO" id="GO:0003676">
    <property type="term" value="F:nucleic acid binding"/>
    <property type="evidence" value="ECO:0007669"/>
    <property type="project" value="InterPro"/>
</dbReference>
<evidence type="ECO:0000313" key="6">
    <source>
        <dbReference type="EMBL" id="KAG8460492.1"/>
    </source>
</evidence>
<reference evidence="6" key="1">
    <citation type="submission" date="2021-05" db="EMBL/GenBank/DDBJ databases">
        <title>The genome of the haptophyte Pavlova lutheri (Diacronema luteri, Pavlovales) - a model for lipid biosynthesis in eukaryotic algae.</title>
        <authorList>
            <person name="Hulatt C.J."/>
            <person name="Posewitz M.C."/>
        </authorList>
    </citation>
    <scope>NUCLEOTIDE SEQUENCE</scope>
    <source>
        <strain evidence="6">NIVA-4/92</strain>
    </source>
</reference>
<name>A0A8J6C368_DIALT</name>
<dbReference type="Gene3D" id="3.30.420.10">
    <property type="entry name" value="Ribonuclease H-like superfamily/Ribonuclease H"/>
    <property type="match status" value="1"/>
</dbReference>
<proteinExistence type="predicted"/>
<dbReference type="InterPro" id="IPR013520">
    <property type="entry name" value="Ribonucl_H"/>
</dbReference>
<evidence type="ECO:0000259" key="5">
    <source>
        <dbReference type="PROSITE" id="PS50103"/>
    </source>
</evidence>
<dbReference type="SMART" id="SM00356">
    <property type="entry name" value="ZnF_C3H1"/>
    <property type="match status" value="1"/>
</dbReference>
<evidence type="ECO:0000313" key="7">
    <source>
        <dbReference type="Proteomes" id="UP000751190"/>
    </source>
</evidence>
<dbReference type="EMBL" id="JAGTXO010000032">
    <property type="protein sequence ID" value="KAG8460492.1"/>
    <property type="molecule type" value="Genomic_DNA"/>
</dbReference>
<comment type="caution">
    <text evidence="6">The sequence shown here is derived from an EMBL/GenBank/DDBJ whole genome shotgun (WGS) entry which is preliminary data.</text>
</comment>
<dbReference type="SMART" id="SM00479">
    <property type="entry name" value="EXOIII"/>
    <property type="match status" value="1"/>
</dbReference>
<gene>
    <name evidence="6" type="ORF">KFE25_013142</name>
</gene>
<evidence type="ECO:0000256" key="4">
    <source>
        <dbReference type="PROSITE-ProRule" id="PRU00723"/>
    </source>
</evidence>
<dbReference type="OrthoDB" id="411372at2759"/>
<keyword evidence="7" id="KW-1185">Reference proteome</keyword>
<dbReference type="SUPFAM" id="SSF90229">
    <property type="entry name" value="CCCH zinc finger"/>
    <property type="match status" value="1"/>
</dbReference>
<dbReference type="InterPro" id="IPR036855">
    <property type="entry name" value="Znf_CCCH_sf"/>
</dbReference>
<sequence>MSRGPCKYFLQGVCRNGASCPWSHDVDGMDEAAMRFDPAFEASFAGVSLGDQPAIDGPSTTPLSATGVPAPIDGQALNNGQRAFAVDCEFIQVRQGKGLDAREFSVTVSVGIVSEMLETILYARVRMPARCQVWDDAFARTVGALQPDWALGIRVDIACALVREFVDDGHILVGWQIEQDLRGLKLEDILTNTPREQIVDLSDEFKTTQGNKCQLSEAYREIFGRTGSAHDAIGDAKMTMELYNWWRTHSMQPTPLRLCWYYVKWHSWRPVEAGLGAHAGLDEYEAYRWKVLRPERSDRSTCIEELDDALRKEFVLKFRTDSERVAYFNLVKRRLCALHRCEAPAVRALETMSRCDFASITGDMYDLFR</sequence>
<dbReference type="Proteomes" id="UP000751190">
    <property type="component" value="Unassembled WGS sequence"/>
</dbReference>
<accession>A0A8J6C368</accession>
<dbReference type="InterPro" id="IPR000571">
    <property type="entry name" value="Znf_CCCH"/>
</dbReference>
<evidence type="ECO:0000256" key="1">
    <source>
        <dbReference type="ARBA" id="ARBA00022723"/>
    </source>
</evidence>
<dbReference type="SUPFAM" id="SSF53098">
    <property type="entry name" value="Ribonuclease H-like"/>
    <property type="match status" value="1"/>
</dbReference>
<protein>
    <recommendedName>
        <fullName evidence="5">C3H1-type domain-containing protein</fullName>
    </recommendedName>
</protein>
<keyword evidence="2 4" id="KW-0863">Zinc-finger</keyword>
<dbReference type="Gene3D" id="1.20.120.1350">
    <property type="entry name" value="Pneumovirus matrix protein 2 (M2), zinc-binding domain"/>
    <property type="match status" value="1"/>
</dbReference>
<dbReference type="InterPro" id="IPR036397">
    <property type="entry name" value="RNaseH_sf"/>
</dbReference>
<evidence type="ECO:0000256" key="2">
    <source>
        <dbReference type="ARBA" id="ARBA00022771"/>
    </source>
</evidence>
<dbReference type="GO" id="GO:0008270">
    <property type="term" value="F:zinc ion binding"/>
    <property type="evidence" value="ECO:0007669"/>
    <property type="project" value="UniProtKB-KW"/>
</dbReference>
<dbReference type="AlphaFoldDB" id="A0A8J6C368"/>
<dbReference type="Pfam" id="PF18345">
    <property type="entry name" value="zf_CCCH_4"/>
    <property type="match status" value="1"/>
</dbReference>
<feature type="domain" description="C3H1-type" evidence="5">
    <location>
        <begin position="1"/>
        <end position="27"/>
    </location>
</feature>
<dbReference type="InterPro" id="IPR012337">
    <property type="entry name" value="RNaseH-like_sf"/>
</dbReference>
<dbReference type="PROSITE" id="PS50103">
    <property type="entry name" value="ZF_C3H1"/>
    <property type="match status" value="1"/>
</dbReference>
<keyword evidence="3 4" id="KW-0862">Zinc</keyword>
<feature type="zinc finger region" description="C3H1-type" evidence="4">
    <location>
        <begin position="1"/>
        <end position="27"/>
    </location>
</feature>